<dbReference type="EnsemblPlants" id="Pp3c8_20981V3.1">
    <property type="protein sequence ID" value="PAC:32964359.CDS.1"/>
    <property type="gene ID" value="Pp3c8_20981"/>
</dbReference>
<organism evidence="2">
    <name type="scientific">Physcomitrium patens</name>
    <name type="common">Spreading-leaved earth moss</name>
    <name type="synonym">Physcomitrella patens</name>
    <dbReference type="NCBI Taxonomy" id="3218"/>
    <lineage>
        <taxon>Eukaryota</taxon>
        <taxon>Viridiplantae</taxon>
        <taxon>Streptophyta</taxon>
        <taxon>Embryophyta</taxon>
        <taxon>Bryophyta</taxon>
        <taxon>Bryophytina</taxon>
        <taxon>Bryopsida</taxon>
        <taxon>Funariidae</taxon>
        <taxon>Funariales</taxon>
        <taxon>Funariaceae</taxon>
        <taxon>Physcomitrium</taxon>
    </lineage>
</organism>
<dbReference type="InParanoid" id="A0A2K1K886"/>
<reference evidence="2 4" key="1">
    <citation type="journal article" date="2008" name="Science">
        <title>The Physcomitrella genome reveals evolutionary insights into the conquest of land by plants.</title>
        <authorList>
            <person name="Rensing S."/>
            <person name="Lang D."/>
            <person name="Zimmer A."/>
            <person name="Terry A."/>
            <person name="Salamov A."/>
            <person name="Shapiro H."/>
            <person name="Nishiyama T."/>
            <person name="Perroud P.-F."/>
            <person name="Lindquist E."/>
            <person name="Kamisugi Y."/>
            <person name="Tanahashi T."/>
            <person name="Sakakibara K."/>
            <person name="Fujita T."/>
            <person name="Oishi K."/>
            <person name="Shin-I T."/>
            <person name="Kuroki Y."/>
            <person name="Toyoda A."/>
            <person name="Suzuki Y."/>
            <person name="Hashimoto A."/>
            <person name="Yamaguchi K."/>
            <person name="Sugano A."/>
            <person name="Kohara Y."/>
            <person name="Fujiyama A."/>
            <person name="Anterola A."/>
            <person name="Aoki S."/>
            <person name="Ashton N."/>
            <person name="Barbazuk W.B."/>
            <person name="Barker E."/>
            <person name="Bennetzen J."/>
            <person name="Bezanilla M."/>
            <person name="Blankenship R."/>
            <person name="Cho S.H."/>
            <person name="Dutcher S."/>
            <person name="Estelle M."/>
            <person name="Fawcett J.A."/>
            <person name="Gundlach H."/>
            <person name="Hanada K."/>
            <person name="Heyl A."/>
            <person name="Hicks K.A."/>
            <person name="Hugh J."/>
            <person name="Lohr M."/>
            <person name="Mayer K."/>
            <person name="Melkozernov A."/>
            <person name="Murata T."/>
            <person name="Nelson D."/>
            <person name="Pils B."/>
            <person name="Prigge M."/>
            <person name="Reiss B."/>
            <person name="Renner T."/>
            <person name="Rombauts S."/>
            <person name="Rushton P."/>
            <person name="Sanderfoot A."/>
            <person name="Schween G."/>
            <person name="Shiu S.-H."/>
            <person name="Stueber K."/>
            <person name="Theodoulou F.L."/>
            <person name="Tu H."/>
            <person name="Van de Peer Y."/>
            <person name="Verrier P.J."/>
            <person name="Waters E."/>
            <person name="Wood A."/>
            <person name="Yang L."/>
            <person name="Cove D."/>
            <person name="Cuming A."/>
            <person name="Hasebe M."/>
            <person name="Lucas S."/>
            <person name="Mishler D.B."/>
            <person name="Reski R."/>
            <person name="Grigoriev I."/>
            <person name="Quatrano R.S."/>
            <person name="Boore J.L."/>
        </authorList>
    </citation>
    <scope>NUCLEOTIDE SEQUENCE [LARGE SCALE GENOMIC DNA]</scope>
    <source>
        <strain evidence="3 4">cv. Gransden 2004</strain>
    </source>
</reference>
<feature type="compositionally biased region" description="Polar residues" evidence="1">
    <location>
        <begin position="85"/>
        <end position="97"/>
    </location>
</feature>
<keyword evidence="4" id="KW-1185">Reference proteome</keyword>
<feature type="compositionally biased region" description="Polar residues" evidence="1">
    <location>
        <begin position="109"/>
        <end position="118"/>
    </location>
</feature>
<evidence type="ECO:0000256" key="1">
    <source>
        <dbReference type="SAM" id="MobiDB-lite"/>
    </source>
</evidence>
<evidence type="ECO:0000313" key="2">
    <source>
        <dbReference type="EMBL" id="PNR49979.1"/>
    </source>
</evidence>
<protein>
    <submittedName>
        <fullName evidence="2 3">Uncharacterized protein</fullName>
    </submittedName>
</protein>
<evidence type="ECO:0000313" key="4">
    <source>
        <dbReference type="Proteomes" id="UP000006727"/>
    </source>
</evidence>
<evidence type="ECO:0000313" key="3">
    <source>
        <dbReference type="EnsemblPlants" id="PAC:32964359.CDS.1"/>
    </source>
</evidence>
<name>A0A2K1K886_PHYPA</name>
<reference evidence="2 4" key="2">
    <citation type="journal article" date="2018" name="Plant J.">
        <title>The Physcomitrella patens chromosome-scale assembly reveals moss genome structure and evolution.</title>
        <authorList>
            <person name="Lang D."/>
            <person name="Ullrich K.K."/>
            <person name="Murat F."/>
            <person name="Fuchs J."/>
            <person name="Jenkins J."/>
            <person name="Haas F.B."/>
            <person name="Piednoel M."/>
            <person name="Gundlach H."/>
            <person name="Van Bel M."/>
            <person name="Meyberg R."/>
            <person name="Vives C."/>
            <person name="Morata J."/>
            <person name="Symeonidi A."/>
            <person name="Hiss M."/>
            <person name="Muchero W."/>
            <person name="Kamisugi Y."/>
            <person name="Saleh O."/>
            <person name="Blanc G."/>
            <person name="Decker E.L."/>
            <person name="van Gessel N."/>
            <person name="Grimwood J."/>
            <person name="Hayes R.D."/>
            <person name="Graham S.W."/>
            <person name="Gunter L.E."/>
            <person name="McDaniel S.F."/>
            <person name="Hoernstein S.N.W."/>
            <person name="Larsson A."/>
            <person name="Li F.W."/>
            <person name="Perroud P.F."/>
            <person name="Phillips J."/>
            <person name="Ranjan P."/>
            <person name="Rokshar D.S."/>
            <person name="Rothfels C.J."/>
            <person name="Schneider L."/>
            <person name="Shu S."/>
            <person name="Stevenson D.W."/>
            <person name="Thummler F."/>
            <person name="Tillich M."/>
            <person name="Villarreal Aguilar J.C."/>
            <person name="Widiez T."/>
            <person name="Wong G.K."/>
            <person name="Wymore A."/>
            <person name="Zhang Y."/>
            <person name="Zimmer A.D."/>
            <person name="Quatrano R.S."/>
            <person name="Mayer K.F.X."/>
            <person name="Goodstein D."/>
            <person name="Casacuberta J.M."/>
            <person name="Vandepoele K."/>
            <person name="Reski R."/>
            <person name="Cuming A.C."/>
            <person name="Tuskan G.A."/>
            <person name="Maumus F."/>
            <person name="Salse J."/>
            <person name="Schmutz J."/>
            <person name="Rensing S.A."/>
        </authorList>
    </citation>
    <scope>NUCLEOTIDE SEQUENCE [LARGE SCALE GENOMIC DNA]</scope>
    <source>
        <strain evidence="3 4">cv. Gransden 2004</strain>
    </source>
</reference>
<feature type="compositionally biased region" description="Basic and acidic residues" evidence="1">
    <location>
        <begin position="11"/>
        <end position="28"/>
    </location>
</feature>
<feature type="compositionally biased region" description="Polar residues" evidence="1">
    <location>
        <begin position="38"/>
        <end position="60"/>
    </location>
</feature>
<reference evidence="3" key="3">
    <citation type="submission" date="2020-12" db="UniProtKB">
        <authorList>
            <consortium name="EnsemblPlants"/>
        </authorList>
    </citation>
    <scope>IDENTIFICATION</scope>
</reference>
<dbReference type="EMBL" id="ABEU02000008">
    <property type="protein sequence ID" value="PNR49979.1"/>
    <property type="molecule type" value="Genomic_DNA"/>
</dbReference>
<dbReference type="Proteomes" id="UP000006727">
    <property type="component" value="Chromosome 8"/>
</dbReference>
<accession>A0A2K1K886</accession>
<dbReference type="Gramene" id="Pp3c8_20981V3.1">
    <property type="protein sequence ID" value="PAC:32964359.CDS.1"/>
    <property type="gene ID" value="Pp3c8_20981"/>
</dbReference>
<gene>
    <name evidence="2" type="ORF">PHYPA_011876</name>
</gene>
<dbReference type="AlphaFoldDB" id="A0A2K1K886"/>
<proteinExistence type="predicted"/>
<feature type="region of interest" description="Disordered" evidence="1">
    <location>
        <begin position="1"/>
        <end position="118"/>
    </location>
</feature>
<sequence length="118" mass="13226">MCPKMPKPQYHRTEDANLHKPEQNELKSNHMTAIYSHRVNSSHSQLTKSPSRSNTQTTKPIPTLLPRPPDASRRTPHQLKHLQATPATRITSNNKPPDSTARPPPPQALSLSRSLCDV</sequence>